<protein>
    <submittedName>
        <fullName evidence="1">Uncharacterized protein</fullName>
    </submittedName>
</protein>
<name>A0A2G5SPM9_9PELO</name>
<sequence length="69" mass="7638">MAIDTTAEKLSILIGVRLSPQALQRRSLVGLPQSIHFITDHTNNFNDNPLQLLASHGAQLEKDSSKMVR</sequence>
<dbReference type="AlphaFoldDB" id="A0A2G5SPM9"/>
<dbReference type="EMBL" id="PDUG01000006">
    <property type="protein sequence ID" value="PIC16796.1"/>
    <property type="molecule type" value="Genomic_DNA"/>
</dbReference>
<proteinExistence type="predicted"/>
<dbReference type="OrthoDB" id="10528409at2759"/>
<comment type="caution">
    <text evidence="1">The sequence shown here is derived from an EMBL/GenBank/DDBJ whole genome shotgun (WGS) entry which is preliminary data.</text>
</comment>
<evidence type="ECO:0000313" key="2">
    <source>
        <dbReference type="Proteomes" id="UP000230233"/>
    </source>
</evidence>
<reference evidence="2" key="1">
    <citation type="submission" date="2017-10" db="EMBL/GenBank/DDBJ databases">
        <title>Rapid genome shrinkage in a self-fertile nematode reveals novel sperm competition proteins.</title>
        <authorList>
            <person name="Yin D."/>
            <person name="Schwarz E.M."/>
            <person name="Thomas C.G."/>
            <person name="Felde R.L."/>
            <person name="Korf I.F."/>
            <person name="Cutter A.D."/>
            <person name="Schartner C.M."/>
            <person name="Ralston E.J."/>
            <person name="Meyer B.J."/>
            <person name="Haag E.S."/>
        </authorList>
    </citation>
    <scope>NUCLEOTIDE SEQUENCE [LARGE SCALE GENOMIC DNA]</scope>
    <source>
        <strain evidence="2">JU1422</strain>
    </source>
</reference>
<dbReference type="Proteomes" id="UP000230233">
    <property type="component" value="Chromosome X"/>
</dbReference>
<gene>
    <name evidence="1" type="primary">Cnig_chr_X.g23269</name>
    <name evidence="1" type="ORF">B9Z55_023269</name>
</gene>
<organism evidence="1 2">
    <name type="scientific">Caenorhabditis nigoni</name>
    <dbReference type="NCBI Taxonomy" id="1611254"/>
    <lineage>
        <taxon>Eukaryota</taxon>
        <taxon>Metazoa</taxon>
        <taxon>Ecdysozoa</taxon>
        <taxon>Nematoda</taxon>
        <taxon>Chromadorea</taxon>
        <taxon>Rhabditida</taxon>
        <taxon>Rhabditina</taxon>
        <taxon>Rhabditomorpha</taxon>
        <taxon>Rhabditoidea</taxon>
        <taxon>Rhabditidae</taxon>
        <taxon>Peloderinae</taxon>
        <taxon>Caenorhabditis</taxon>
    </lineage>
</organism>
<keyword evidence="2" id="KW-1185">Reference proteome</keyword>
<accession>A0A2G5SPM9</accession>
<evidence type="ECO:0000313" key="1">
    <source>
        <dbReference type="EMBL" id="PIC16796.1"/>
    </source>
</evidence>